<feature type="compositionally biased region" description="Pro residues" evidence="1">
    <location>
        <begin position="1"/>
        <end position="22"/>
    </location>
</feature>
<feature type="compositionally biased region" description="Low complexity" evidence="1">
    <location>
        <begin position="23"/>
        <end position="34"/>
    </location>
</feature>
<evidence type="ECO:0000256" key="1">
    <source>
        <dbReference type="SAM" id="MobiDB-lite"/>
    </source>
</evidence>
<organism evidence="3 4">
    <name type="scientific">Microvirga makkahensis</name>
    <dbReference type="NCBI Taxonomy" id="1128670"/>
    <lineage>
        <taxon>Bacteria</taxon>
        <taxon>Pseudomonadati</taxon>
        <taxon>Pseudomonadota</taxon>
        <taxon>Alphaproteobacteria</taxon>
        <taxon>Hyphomicrobiales</taxon>
        <taxon>Methylobacteriaceae</taxon>
        <taxon>Microvirga</taxon>
    </lineage>
</organism>
<evidence type="ECO:0000313" key="4">
    <source>
        <dbReference type="Proteomes" id="UP000436483"/>
    </source>
</evidence>
<proteinExistence type="predicted"/>
<keyword evidence="4" id="KW-1185">Reference proteome</keyword>
<evidence type="ECO:0000313" key="3">
    <source>
        <dbReference type="EMBL" id="MXQ12499.1"/>
    </source>
</evidence>
<dbReference type="Proteomes" id="UP000436483">
    <property type="component" value="Unassembled WGS sequence"/>
</dbReference>
<dbReference type="RefSeq" id="WP_160885073.1">
    <property type="nucleotide sequence ID" value="NZ_WURB01000008.1"/>
</dbReference>
<comment type="caution">
    <text evidence="3">The sequence shown here is derived from an EMBL/GenBank/DDBJ whole genome shotgun (WGS) entry which is preliminary data.</text>
</comment>
<evidence type="ECO:0000259" key="2">
    <source>
        <dbReference type="Pfam" id="PF06904"/>
    </source>
</evidence>
<feature type="domain" description="Extensin-like C-terminal" evidence="2">
    <location>
        <begin position="46"/>
        <end position="218"/>
    </location>
</feature>
<dbReference type="EMBL" id="WURB01000008">
    <property type="protein sequence ID" value="MXQ12499.1"/>
    <property type="molecule type" value="Genomic_DNA"/>
</dbReference>
<dbReference type="AlphaFoldDB" id="A0A7X3SPV4"/>
<sequence length="218" mass="23239">MAQPAAPPLPPPRPDLPAPPADGPGAPKAASAGPQTGPATEADTGCLERLDKLGVRFEKLSPVQEKGCKIGNPVSVSALSNTIEIAPASVMECSYAENLARWIANVVVPRASEHLQSAPTKLLIGTAYQCRDQRSGAKLSEHAFGNGVDVMGFEFDRRPPLRVKFQSEGSPEAAFQSAIQKEACSIFTTVLGPGSDDDHGDHLHLDMRMRKGDYRICQ</sequence>
<reference evidence="3 4" key="1">
    <citation type="submission" date="2019-12" db="EMBL/GenBank/DDBJ databases">
        <authorList>
            <person name="Yuan C.-G."/>
        </authorList>
    </citation>
    <scope>NUCLEOTIDE SEQUENCE [LARGE SCALE GENOMIC DNA]</scope>
    <source>
        <strain evidence="3 4">KCTC 23863</strain>
    </source>
</reference>
<name>A0A7X3SPV4_9HYPH</name>
<feature type="region of interest" description="Disordered" evidence="1">
    <location>
        <begin position="1"/>
        <end position="43"/>
    </location>
</feature>
<reference evidence="3 4" key="2">
    <citation type="submission" date="2020-01" db="EMBL/GenBank/DDBJ databases">
        <title>Microvirga sp. nov., an arsenate reduction bacterium isolated from Tibet hotspring sediments.</title>
        <authorList>
            <person name="Xian W.-D."/>
            <person name="Li W.-J."/>
        </authorList>
    </citation>
    <scope>NUCLEOTIDE SEQUENCE [LARGE SCALE GENOMIC DNA]</scope>
    <source>
        <strain evidence="3 4">KCTC 23863</strain>
    </source>
</reference>
<gene>
    <name evidence="3" type="ORF">GR328_13720</name>
</gene>
<dbReference type="OrthoDB" id="9809788at2"/>
<dbReference type="Pfam" id="PF06904">
    <property type="entry name" value="Extensin-like_C"/>
    <property type="match status" value="1"/>
</dbReference>
<dbReference type="InterPro" id="IPR009683">
    <property type="entry name" value="Extensin-like_C"/>
</dbReference>
<accession>A0A7X3SPV4</accession>
<protein>
    <submittedName>
        <fullName evidence="3">Extensin</fullName>
    </submittedName>
</protein>